<comment type="caution">
    <text evidence="1">The sequence shown here is derived from an EMBL/GenBank/DDBJ whole genome shotgun (WGS) entry which is preliminary data.</text>
</comment>
<name>A0ACC3TDI2_9ASCO</name>
<protein>
    <submittedName>
        <fullName evidence="1">Uncharacterized protein</fullName>
    </submittedName>
</protein>
<evidence type="ECO:0000313" key="1">
    <source>
        <dbReference type="EMBL" id="KAK9318926.1"/>
    </source>
</evidence>
<accession>A0ACC3TDI2</accession>
<organism evidence="1 2">
    <name type="scientific">Lipomyces orientalis</name>
    <dbReference type="NCBI Taxonomy" id="1233043"/>
    <lineage>
        <taxon>Eukaryota</taxon>
        <taxon>Fungi</taxon>
        <taxon>Dikarya</taxon>
        <taxon>Ascomycota</taxon>
        <taxon>Saccharomycotina</taxon>
        <taxon>Lipomycetes</taxon>
        <taxon>Lipomycetales</taxon>
        <taxon>Lipomycetaceae</taxon>
        <taxon>Lipomyces</taxon>
    </lineage>
</organism>
<gene>
    <name evidence="1" type="ORF">V1517DRAFT_334215</name>
</gene>
<reference evidence="2" key="1">
    <citation type="journal article" date="2024" name="Front. Bioeng. Biotechnol.">
        <title>Genome-scale model development and genomic sequencing of the oleaginous clade Lipomyces.</title>
        <authorList>
            <person name="Czajka J.J."/>
            <person name="Han Y."/>
            <person name="Kim J."/>
            <person name="Mondo S.J."/>
            <person name="Hofstad B.A."/>
            <person name="Robles A."/>
            <person name="Haridas S."/>
            <person name="Riley R."/>
            <person name="LaButti K."/>
            <person name="Pangilinan J."/>
            <person name="Andreopoulos W."/>
            <person name="Lipzen A."/>
            <person name="Yan J."/>
            <person name="Wang M."/>
            <person name="Ng V."/>
            <person name="Grigoriev I.V."/>
            <person name="Spatafora J.W."/>
            <person name="Magnuson J.K."/>
            <person name="Baker S.E."/>
            <person name="Pomraning K.R."/>
        </authorList>
    </citation>
    <scope>NUCLEOTIDE SEQUENCE [LARGE SCALE GENOMIC DNA]</scope>
    <source>
        <strain evidence="2">CBS 10300</strain>
    </source>
</reference>
<keyword evidence="2" id="KW-1185">Reference proteome</keyword>
<dbReference type="EMBL" id="MU970264">
    <property type="protein sequence ID" value="KAK9318926.1"/>
    <property type="molecule type" value="Genomic_DNA"/>
</dbReference>
<evidence type="ECO:0000313" key="2">
    <source>
        <dbReference type="Proteomes" id="UP001489719"/>
    </source>
</evidence>
<dbReference type="Proteomes" id="UP001489719">
    <property type="component" value="Unassembled WGS sequence"/>
</dbReference>
<proteinExistence type="predicted"/>
<sequence length="585" mass="66120">MTENRVPAPPKLDVDCPIAETPIHVQGTGSEHQSLEYDGGSSVSSSSSGADSSCEYYHAFRIEVVDSSASSKRLGSRPNSQAVILKPLASYREEKDLTQESQDRKDVVLDKDSSGRVVIKRKGHRKSKTGCTTCRQRRVKCDEQLPICANCVRHRVRCDYENLAPAELRDRYLAQLVDRVMTYLMRRTLGRERPFAALRPFQGLSNTDMRLLQHVTMLAKDFIAIRPEHGVIWKEVAVQHAQRDPFILHAFLALSSAHTGYMVKSPDLYRVALEHKMVALRGAQEAISNFGRENAESLLAASVLLCYQTFYTEDRDPSGGSVFAGLAQGIYTVLMAMGSWRDEYPLATLYYYTVRPENWPPPLPPEDYIARQEIFLSLRTHASRLQPHCQDSVSPTRRLCFNALIHELDVFIGGLTDGTFDSLPVEEQFMLTEPFTRWQKCFVPSEAGPNNMPAGHRNEENAPVSDTILRVYVSDPVTRLLFAYFYCVGLLLDGLWPSLRRSGSFLVRLGPLEAILRGLQARPEWWMSVDGYAFFVRRVVDCYKVRSWVPVLDPAAQIDLPLRVAEVLWYGVSESWSLNTFNEAA</sequence>